<accession>A0AA40HMA5</accession>
<feature type="domain" description="Cytochrome c" evidence="13">
    <location>
        <begin position="388"/>
        <end position="482"/>
    </location>
</feature>
<dbReference type="AlphaFoldDB" id="A0AA40HMA5"/>
<evidence type="ECO:0000256" key="8">
    <source>
        <dbReference type="ARBA" id="ARBA00022982"/>
    </source>
</evidence>
<evidence type="ECO:0000256" key="9">
    <source>
        <dbReference type="ARBA" id="ARBA00023004"/>
    </source>
</evidence>
<dbReference type="Gene3D" id="1.10.760.10">
    <property type="entry name" value="Cytochrome c-like domain"/>
    <property type="match status" value="1"/>
</dbReference>
<keyword evidence="5 11" id="KW-0349">Heme</keyword>
<keyword evidence="8" id="KW-0249">Electron transport</keyword>
<gene>
    <name evidence="14" type="ORF">QTO34_006237</name>
</gene>
<evidence type="ECO:0000256" key="10">
    <source>
        <dbReference type="ARBA" id="ARBA00025038"/>
    </source>
</evidence>
<keyword evidence="15" id="KW-1185">Reference proteome</keyword>
<evidence type="ECO:0000256" key="3">
    <source>
        <dbReference type="ARBA" id="ARBA00006488"/>
    </source>
</evidence>
<dbReference type="SUPFAM" id="SSF46626">
    <property type="entry name" value="Cytochrome c"/>
    <property type="match status" value="1"/>
</dbReference>
<dbReference type="GO" id="GO:0046872">
    <property type="term" value="F:metal ion binding"/>
    <property type="evidence" value="ECO:0007669"/>
    <property type="project" value="UniProtKB-KW"/>
</dbReference>
<sequence length="489" mass="51268">MAEDRDLTARTSQERLVFFTVSWTRLGSEFLSSPLDLSSEAELGGKEKQGEEDTAAFNRNVLVGLRGSLTEKSAAQSSGSRLGPTAPTGLFREKRPHRGGVCVPTLKPGWAFVIAATECSRSGNTGFQARGQKAVRSQGSSQESHFEALGHHTWQQAPEEAVEGRQEHAGVGDVASAGRQVAMEALPALMGPDGSGTTRDGGAGEWVAPGQGRCKQGPNHPLIASQTATSAVAGGRAATWLPGAKGAGWEAGPDYPTGRTVEQIGPAGGTGGGTQGGQLAGGRSGGRGLASPRPRSSRRLKRPALLRPALRKTLVAELGVADCVAAGTSFPPAAVFLWPPADRSASRSEFLSGWPIVLAGGALIGGWPEENCCWRITGAGSQSDLKISDVEKGKKTFVQKCAQCHTVKGGKHRTGPNLHGLFGQMDPILTWTPRTKGSLGRGYTDGVFGESQEVHPGTKMLIAGIEKSAERAGLIAYLKKTLMRNNKLR</sequence>
<dbReference type="InterPro" id="IPR002327">
    <property type="entry name" value="Cyt_c_1A/1B"/>
</dbReference>
<comment type="function">
    <text evidence="1">Electron carrier protein. The oxidized form of the cytochrome c heme group can accept an electron from the heme group of the cytochrome c1 subunit of cytochrome reductase. Cytochrome c then transfers this electron to the cytochrome oxidase complex, the final protein carrier in the mitochondrial electron-transport chain.</text>
</comment>
<keyword evidence="9 11" id="KW-0408">Iron</keyword>
<evidence type="ECO:0000256" key="6">
    <source>
        <dbReference type="ARBA" id="ARBA00022703"/>
    </source>
</evidence>
<proteinExistence type="inferred from homology"/>
<evidence type="ECO:0000256" key="5">
    <source>
        <dbReference type="ARBA" id="ARBA00022617"/>
    </source>
</evidence>
<feature type="region of interest" description="Disordered" evidence="12">
    <location>
        <begin position="263"/>
        <end position="303"/>
    </location>
</feature>
<evidence type="ECO:0000259" key="13">
    <source>
        <dbReference type="PROSITE" id="PS51007"/>
    </source>
</evidence>
<dbReference type="InterPro" id="IPR036909">
    <property type="entry name" value="Cyt_c-like_dom_sf"/>
</dbReference>
<dbReference type="InterPro" id="IPR009056">
    <property type="entry name" value="Cyt_c-like_dom"/>
</dbReference>
<dbReference type="PROSITE" id="PS51007">
    <property type="entry name" value="CYTC"/>
    <property type="match status" value="1"/>
</dbReference>
<comment type="caution">
    <text evidence="14">The sequence shown here is derived from an EMBL/GenBank/DDBJ whole genome shotgun (WGS) entry which is preliminary data.</text>
</comment>
<feature type="region of interest" description="Disordered" evidence="12">
    <location>
        <begin position="72"/>
        <end position="93"/>
    </location>
</feature>
<keyword evidence="4" id="KW-0813">Transport</keyword>
<organism evidence="14 15">
    <name type="scientific">Cnephaeus nilssonii</name>
    <name type="common">Northern bat</name>
    <name type="synonym">Eptesicus nilssonii</name>
    <dbReference type="NCBI Taxonomy" id="3371016"/>
    <lineage>
        <taxon>Eukaryota</taxon>
        <taxon>Metazoa</taxon>
        <taxon>Chordata</taxon>
        <taxon>Craniata</taxon>
        <taxon>Vertebrata</taxon>
        <taxon>Euteleostomi</taxon>
        <taxon>Mammalia</taxon>
        <taxon>Eutheria</taxon>
        <taxon>Laurasiatheria</taxon>
        <taxon>Chiroptera</taxon>
        <taxon>Yangochiroptera</taxon>
        <taxon>Vespertilionidae</taxon>
        <taxon>Cnephaeus</taxon>
    </lineage>
</organism>
<keyword evidence="7 11" id="KW-0479">Metal-binding</keyword>
<evidence type="ECO:0000256" key="7">
    <source>
        <dbReference type="ARBA" id="ARBA00022723"/>
    </source>
</evidence>
<dbReference type="GO" id="GO:0005758">
    <property type="term" value="C:mitochondrial intermembrane space"/>
    <property type="evidence" value="ECO:0007669"/>
    <property type="project" value="UniProtKB-SubCell"/>
</dbReference>
<name>A0AA40HMA5_CNENI</name>
<reference evidence="14" key="1">
    <citation type="submission" date="2023-06" db="EMBL/GenBank/DDBJ databases">
        <title>Reference genome for the Northern bat (Eptesicus nilssonii), a most northern bat species.</title>
        <authorList>
            <person name="Laine V.N."/>
            <person name="Pulliainen A.T."/>
            <person name="Lilley T.M."/>
        </authorList>
    </citation>
    <scope>NUCLEOTIDE SEQUENCE</scope>
    <source>
        <strain evidence="14">BLF_Eptnil</strain>
        <tissue evidence="14">Kidney</tissue>
    </source>
</reference>
<dbReference type="Proteomes" id="UP001177744">
    <property type="component" value="Unassembled WGS sequence"/>
</dbReference>
<evidence type="ECO:0000256" key="1">
    <source>
        <dbReference type="ARBA" id="ARBA00002555"/>
    </source>
</evidence>
<evidence type="ECO:0000256" key="11">
    <source>
        <dbReference type="PROSITE-ProRule" id="PRU00433"/>
    </source>
</evidence>
<keyword evidence="6" id="KW-0053">Apoptosis</keyword>
<dbReference type="PRINTS" id="PR00604">
    <property type="entry name" value="CYTCHRMECIAB"/>
</dbReference>
<evidence type="ECO:0000256" key="12">
    <source>
        <dbReference type="SAM" id="MobiDB-lite"/>
    </source>
</evidence>
<dbReference type="EMBL" id="JAULJE010000016">
    <property type="protein sequence ID" value="KAK1333849.1"/>
    <property type="molecule type" value="Genomic_DNA"/>
</dbReference>
<dbReference type="GO" id="GO:0020037">
    <property type="term" value="F:heme binding"/>
    <property type="evidence" value="ECO:0007669"/>
    <property type="project" value="InterPro"/>
</dbReference>
<evidence type="ECO:0000313" key="15">
    <source>
        <dbReference type="Proteomes" id="UP001177744"/>
    </source>
</evidence>
<feature type="compositionally biased region" description="Gly residues" evidence="12">
    <location>
        <begin position="266"/>
        <end position="288"/>
    </location>
</feature>
<comment type="function">
    <text evidence="10">Plays a role in apoptosis. Suppression of the anti-apoptotic members or activation of the pro-apoptotic members of the Bcl-2 family leads to altered mitochondrial membrane permeability resulting in release of cytochrome c into the cytosol. Binding of cytochrome c to Apaf-1 triggers the activation of caspase-9, which then accelerates apoptosis by activating other caspases.</text>
</comment>
<evidence type="ECO:0000256" key="4">
    <source>
        <dbReference type="ARBA" id="ARBA00022448"/>
    </source>
</evidence>
<dbReference type="Pfam" id="PF00034">
    <property type="entry name" value="Cytochrom_C"/>
    <property type="match status" value="1"/>
</dbReference>
<dbReference type="GO" id="GO:0006915">
    <property type="term" value="P:apoptotic process"/>
    <property type="evidence" value="ECO:0007669"/>
    <property type="project" value="UniProtKB-KW"/>
</dbReference>
<protein>
    <recommendedName>
        <fullName evidence="13">Cytochrome c domain-containing protein</fullName>
    </recommendedName>
</protein>
<evidence type="ECO:0000313" key="14">
    <source>
        <dbReference type="EMBL" id="KAK1333849.1"/>
    </source>
</evidence>
<comment type="similarity">
    <text evidence="3">Belongs to the cytochrome c family.</text>
</comment>
<evidence type="ECO:0000256" key="2">
    <source>
        <dbReference type="ARBA" id="ARBA00004569"/>
    </source>
</evidence>
<comment type="subcellular location">
    <subcellularLocation>
        <location evidence="2">Mitochondrion intermembrane space</location>
    </subcellularLocation>
</comment>
<dbReference type="GO" id="GO:0009055">
    <property type="term" value="F:electron transfer activity"/>
    <property type="evidence" value="ECO:0007669"/>
    <property type="project" value="InterPro"/>
</dbReference>
<dbReference type="PANTHER" id="PTHR11961">
    <property type="entry name" value="CYTOCHROME C"/>
    <property type="match status" value="1"/>
</dbReference>